<dbReference type="InterPro" id="IPR007284">
    <property type="entry name" value="Ground-like_dom"/>
</dbReference>
<evidence type="ECO:0000259" key="2">
    <source>
        <dbReference type="Pfam" id="PF04155"/>
    </source>
</evidence>
<gene>
    <name evidence="3" type="ORF">MSPICULIGERA_LOCUS23997</name>
</gene>
<protein>
    <recommendedName>
        <fullName evidence="2">Ground-like domain-containing protein</fullName>
    </recommendedName>
</protein>
<accession>A0AA36DGY2</accession>
<proteinExistence type="predicted"/>
<feature type="chain" id="PRO_5041461732" description="Ground-like domain-containing protein" evidence="1">
    <location>
        <begin position="17"/>
        <end position="483"/>
    </location>
</feature>
<dbReference type="Proteomes" id="UP001177023">
    <property type="component" value="Unassembled WGS sequence"/>
</dbReference>
<dbReference type="PANTHER" id="PTHR31967">
    <property type="entry name" value="GROUNDHOG (HEDGEHOG-LIKE FAMILY)-RELATED"/>
    <property type="match status" value="1"/>
</dbReference>
<keyword evidence="1" id="KW-0732">Signal</keyword>
<evidence type="ECO:0000256" key="1">
    <source>
        <dbReference type="SAM" id="SignalP"/>
    </source>
</evidence>
<feature type="non-terminal residue" evidence="3">
    <location>
        <position position="1"/>
    </location>
</feature>
<sequence>MLLHLLLLSTSTFAQFAPISLQKVDPQISTASDGSIRSIFPFPHRHSRVLQYRKKAVDRGPLISAQEDGVTVEKEAMFQATPAPYLGTNPRAAEGDFLIPQVAARSGQAESLDVEGSGSGEEPTATQRYEITTEIPKILDTLSQDDVPIPANFTHVEAGIPLAGDEEPIVDRLTPTVIHEVLHAPNRHPVLKVNGQQLVLPRMGSNTAKKQPKEPVLDHSGSEILHADLHVPTNATLDQIHAKILQLNAELLELHRLASDGEGGGGATVVRVKRAAGIGPTIGGGGAALSRGPNGQVTAFVPLPNGDVQKFYLNPAQYQTGGGYQLGGQGGGGGGYGYGGSIGGAGGGQPTGASNIPPPILEIKVPPPPKVDIPGCYVNGKGFVCCNKHLETVIDNTMEAIHQKQLEQEAKTGQPACNLQASANLLQKAAEGVFGVSFESLLAPTDFASRTRFMDDLMCKTEQNGKYVIMYATPVPYPVTRRR</sequence>
<evidence type="ECO:0000313" key="4">
    <source>
        <dbReference type="Proteomes" id="UP001177023"/>
    </source>
</evidence>
<dbReference type="AlphaFoldDB" id="A0AA36DGY2"/>
<feature type="domain" description="Ground-like" evidence="2">
    <location>
        <begin position="382"/>
        <end position="471"/>
    </location>
</feature>
<dbReference type="EMBL" id="CATQJA010002707">
    <property type="protein sequence ID" value="CAJ0585989.1"/>
    <property type="molecule type" value="Genomic_DNA"/>
</dbReference>
<keyword evidence="4" id="KW-1185">Reference proteome</keyword>
<evidence type="ECO:0000313" key="3">
    <source>
        <dbReference type="EMBL" id="CAJ0585989.1"/>
    </source>
</evidence>
<dbReference type="Pfam" id="PF04155">
    <property type="entry name" value="Ground-like"/>
    <property type="match status" value="1"/>
</dbReference>
<reference evidence="3" key="1">
    <citation type="submission" date="2023-06" db="EMBL/GenBank/DDBJ databases">
        <authorList>
            <person name="Delattre M."/>
        </authorList>
    </citation>
    <scope>NUCLEOTIDE SEQUENCE</scope>
    <source>
        <strain evidence="3">AF72</strain>
    </source>
</reference>
<comment type="caution">
    <text evidence="3">The sequence shown here is derived from an EMBL/GenBank/DDBJ whole genome shotgun (WGS) entry which is preliminary data.</text>
</comment>
<feature type="signal peptide" evidence="1">
    <location>
        <begin position="1"/>
        <end position="16"/>
    </location>
</feature>
<organism evidence="3 4">
    <name type="scientific">Mesorhabditis spiculigera</name>
    <dbReference type="NCBI Taxonomy" id="96644"/>
    <lineage>
        <taxon>Eukaryota</taxon>
        <taxon>Metazoa</taxon>
        <taxon>Ecdysozoa</taxon>
        <taxon>Nematoda</taxon>
        <taxon>Chromadorea</taxon>
        <taxon>Rhabditida</taxon>
        <taxon>Rhabditina</taxon>
        <taxon>Rhabditomorpha</taxon>
        <taxon>Rhabditoidea</taxon>
        <taxon>Rhabditidae</taxon>
        <taxon>Mesorhabditinae</taxon>
        <taxon>Mesorhabditis</taxon>
    </lineage>
</organism>
<name>A0AA36DGY2_9BILA</name>